<dbReference type="Pfam" id="PF00389">
    <property type="entry name" value="2-Hacid_dh"/>
    <property type="match status" value="1"/>
</dbReference>
<feature type="domain" description="D-isomer specific 2-hydroxyacid dehydrogenase NAD-binding" evidence="6">
    <location>
        <begin position="105"/>
        <end position="278"/>
    </location>
</feature>
<evidence type="ECO:0000256" key="3">
    <source>
        <dbReference type="ARBA" id="ARBA00023027"/>
    </source>
</evidence>
<dbReference type="Proteomes" id="UP000215509">
    <property type="component" value="Unassembled WGS sequence"/>
</dbReference>
<dbReference type="FunFam" id="3.40.50.720:FF:000363">
    <property type="entry name" value="D-isomer specific 2-hydroxyacid dehydrogenase"/>
    <property type="match status" value="1"/>
</dbReference>
<name>A0A229UUY9_9BACL</name>
<dbReference type="SUPFAM" id="SSF52283">
    <property type="entry name" value="Formate/glycerate dehydrogenase catalytic domain-like"/>
    <property type="match status" value="1"/>
</dbReference>
<dbReference type="InterPro" id="IPR036291">
    <property type="entry name" value="NAD(P)-bd_dom_sf"/>
</dbReference>
<protein>
    <submittedName>
        <fullName evidence="7">Hydroxyacid dehydrogenase</fullName>
    </submittedName>
</protein>
<comment type="similarity">
    <text evidence="1 4">Belongs to the D-isomer specific 2-hydroxyacid dehydrogenase family.</text>
</comment>
<dbReference type="SUPFAM" id="SSF51735">
    <property type="entry name" value="NAD(P)-binding Rossmann-fold domains"/>
    <property type="match status" value="1"/>
</dbReference>
<dbReference type="PANTHER" id="PTHR43333:SF1">
    <property type="entry name" value="D-ISOMER SPECIFIC 2-HYDROXYACID DEHYDROGENASE NAD-BINDING DOMAIN-CONTAINING PROTEIN"/>
    <property type="match status" value="1"/>
</dbReference>
<dbReference type="Gene3D" id="3.40.50.720">
    <property type="entry name" value="NAD(P)-binding Rossmann-like Domain"/>
    <property type="match status" value="2"/>
</dbReference>
<keyword evidence="2 4" id="KW-0560">Oxidoreductase</keyword>
<evidence type="ECO:0000256" key="4">
    <source>
        <dbReference type="RuleBase" id="RU003719"/>
    </source>
</evidence>
<evidence type="ECO:0000259" key="6">
    <source>
        <dbReference type="Pfam" id="PF02826"/>
    </source>
</evidence>
<keyword evidence="8" id="KW-1185">Reference proteome</keyword>
<dbReference type="OrthoDB" id="9805416at2"/>
<evidence type="ECO:0000259" key="5">
    <source>
        <dbReference type="Pfam" id="PF00389"/>
    </source>
</evidence>
<evidence type="ECO:0000313" key="8">
    <source>
        <dbReference type="Proteomes" id="UP000215509"/>
    </source>
</evidence>
<dbReference type="RefSeq" id="WP_094013714.1">
    <property type="nucleotide sequence ID" value="NZ_NMQW01000005.1"/>
</dbReference>
<organism evidence="7 8">
    <name type="scientific">Paenibacillus rigui</name>
    <dbReference type="NCBI Taxonomy" id="554312"/>
    <lineage>
        <taxon>Bacteria</taxon>
        <taxon>Bacillati</taxon>
        <taxon>Bacillota</taxon>
        <taxon>Bacilli</taxon>
        <taxon>Bacillales</taxon>
        <taxon>Paenibacillaceae</taxon>
        <taxon>Paenibacillus</taxon>
    </lineage>
</organism>
<dbReference type="InterPro" id="IPR006139">
    <property type="entry name" value="D-isomer_2_OHA_DH_cat_dom"/>
</dbReference>
<evidence type="ECO:0000313" key="7">
    <source>
        <dbReference type="EMBL" id="OXM87417.1"/>
    </source>
</evidence>
<gene>
    <name evidence="7" type="ORF">CF651_04745</name>
</gene>
<keyword evidence="3" id="KW-0520">NAD</keyword>
<dbReference type="AlphaFoldDB" id="A0A229UUY9"/>
<sequence>MPKIVCFHALSEDHLKQIRLLAPDCEVIHGKEKEVWESHLQDAEILMDWNASAVEACLRPESKLRWVQNWGAGVDHMPMEAFQERGITLTTASGVHAYSISEAIFAMMLAFTRKLHLSIRYQLQHKWEGIPPYSEMHEKTVGIIGVGAIGEETARLAQAFRMRVLGVRKSGAPSPFIDEMYDNSGLDTVLQESDFVIVTLPKTAETAHLFGKRQFSLMKPTAVFINIGRGGTTDTDALIEALRNGDIAGAGLDVFEQEPLPETSPLWDMDNVIMTPHNSGSTGRYEERAMNIFLHNLKEYIGGSKPSLNRVDYGKQY</sequence>
<comment type="caution">
    <text evidence="7">The sequence shown here is derived from an EMBL/GenBank/DDBJ whole genome shotgun (WGS) entry which is preliminary data.</text>
</comment>
<reference evidence="7 8" key="1">
    <citation type="submission" date="2017-07" db="EMBL/GenBank/DDBJ databases">
        <title>Genome sequencing and assembly of Paenibacillus rigui.</title>
        <authorList>
            <person name="Mayilraj S."/>
        </authorList>
    </citation>
    <scope>NUCLEOTIDE SEQUENCE [LARGE SCALE GENOMIC DNA]</scope>
    <source>
        <strain evidence="7 8">JCM 16352</strain>
    </source>
</reference>
<accession>A0A229UUY9</accession>
<dbReference type="Pfam" id="PF02826">
    <property type="entry name" value="2-Hacid_dh_C"/>
    <property type="match status" value="1"/>
</dbReference>
<dbReference type="PANTHER" id="PTHR43333">
    <property type="entry name" value="2-HACID_DH_C DOMAIN-CONTAINING PROTEIN"/>
    <property type="match status" value="1"/>
</dbReference>
<dbReference type="GO" id="GO:0051287">
    <property type="term" value="F:NAD binding"/>
    <property type="evidence" value="ECO:0007669"/>
    <property type="project" value="InterPro"/>
</dbReference>
<dbReference type="InterPro" id="IPR006140">
    <property type="entry name" value="D-isomer_DH_NAD-bd"/>
</dbReference>
<evidence type="ECO:0000256" key="2">
    <source>
        <dbReference type="ARBA" id="ARBA00023002"/>
    </source>
</evidence>
<dbReference type="EMBL" id="NMQW01000005">
    <property type="protein sequence ID" value="OXM87417.1"/>
    <property type="molecule type" value="Genomic_DNA"/>
</dbReference>
<evidence type="ECO:0000256" key="1">
    <source>
        <dbReference type="ARBA" id="ARBA00005854"/>
    </source>
</evidence>
<dbReference type="CDD" id="cd05300">
    <property type="entry name" value="2-Hacid_dh_1"/>
    <property type="match status" value="1"/>
</dbReference>
<proteinExistence type="inferred from homology"/>
<feature type="domain" description="D-isomer specific 2-hydroxyacid dehydrogenase catalytic" evidence="5">
    <location>
        <begin position="9"/>
        <end position="310"/>
    </location>
</feature>
<dbReference type="GO" id="GO:0016616">
    <property type="term" value="F:oxidoreductase activity, acting on the CH-OH group of donors, NAD or NADP as acceptor"/>
    <property type="evidence" value="ECO:0007669"/>
    <property type="project" value="InterPro"/>
</dbReference>